<dbReference type="EMBL" id="JANPWB010000014">
    <property type="protein sequence ID" value="KAJ1099827.1"/>
    <property type="molecule type" value="Genomic_DNA"/>
</dbReference>
<reference evidence="3" key="1">
    <citation type="journal article" date="2022" name="bioRxiv">
        <title>Sequencing and chromosome-scale assembly of the giantPleurodeles waltlgenome.</title>
        <authorList>
            <person name="Brown T."/>
            <person name="Elewa A."/>
            <person name="Iarovenko S."/>
            <person name="Subramanian E."/>
            <person name="Araus A.J."/>
            <person name="Petzold A."/>
            <person name="Susuki M."/>
            <person name="Suzuki K.-i.T."/>
            <person name="Hayashi T."/>
            <person name="Toyoda A."/>
            <person name="Oliveira C."/>
            <person name="Osipova E."/>
            <person name="Leigh N.D."/>
            <person name="Simon A."/>
            <person name="Yun M.H."/>
        </authorList>
    </citation>
    <scope>NUCLEOTIDE SEQUENCE</scope>
    <source>
        <strain evidence="3">20211129_DDA</strain>
        <tissue evidence="3">Liver</tissue>
    </source>
</reference>
<evidence type="ECO:0000256" key="1">
    <source>
        <dbReference type="SAM" id="MobiDB-lite"/>
    </source>
</evidence>
<evidence type="ECO:0000313" key="4">
    <source>
        <dbReference type="Proteomes" id="UP001066276"/>
    </source>
</evidence>
<keyword evidence="2" id="KW-0732">Signal</keyword>
<feature type="region of interest" description="Disordered" evidence="1">
    <location>
        <begin position="49"/>
        <end position="95"/>
    </location>
</feature>
<organism evidence="3 4">
    <name type="scientific">Pleurodeles waltl</name>
    <name type="common">Iberian ribbed newt</name>
    <dbReference type="NCBI Taxonomy" id="8319"/>
    <lineage>
        <taxon>Eukaryota</taxon>
        <taxon>Metazoa</taxon>
        <taxon>Chordata</taxon>
        <taxon>Craniata</taxon>
        <taxon>Vertebrata</taxon>
        <taxon>Euteleostomi</taxon>
        <taxon>Amphibia</taxon>
        <taxon>Batrachia</taxon>
        <taxon>Caudata</taxon>
        <taxon>Salamandroidea</taxon>
        <taxon>Salamandridae</taxon>
        <taxon>Pleurodelinae</taxon>
        <taxon>Pleurodeles</taxon>
    </lineage>
</organism>
<protein>
    <submittedName>
        <fullName evidence="3">Uncharacterized protein</fullName>
    </submittedName>
</protein>
<feature type="compositionally biased region" description="Polar residues" evidence="1">
    <location>
        <begin position="49"/>
        <end position="61"/>
    </location>
</feature>
<feature type="chain" id="PRO_5044023584" evidence="2">
    <location>
        <begin position="28"/>
        <end position="95"/>
    </location>
</feature>
<feature type="signal peptide" evidence="2">
    <location>
        <begin position="1"/>
        <end position="27"/>
    </location>
</feature>
<gene>
    <name evidence="3" type="ORF">NDU88_004922</name>
</gene>
<dbReference type="AlphaFoldDB" id="A0AAV7MBE2"/>
<accession>A0AAV7MBE2</accession>
<evidence type="ECO:0000256" key="2">
    <source>
        <dbReference type="SAM" id="SignalP"/>
    </source>
</evidence>
<name>A0AAV7MBE2_PLEWA</name>
<sequence>MVGHSCYCLDCLSNGVLLSALLLRVSAHQKKGIWRAIAKEVWTLAEHPLSQTMGGPETQGTDDCGGSAGDGLPMKKGCPLDPAPPDGPHTDGGLS</sequence>
<keyword evidence="4" id="KW-1185">Reference proteome</keyword>
<comment type="caution">
    <text evidence="3">The sequence shown here is derived from an EMBL/GenBank/DDBJ whole genome shotgun (WGS) entry which is preliminary data.</text>
</comment>
<proteinExistence type="predicted"/>
<dbReference type="Proteomes" id="UP001066276">
    <property type="component" value="Chromosome 10"/>
</dbReference>
<evidence type="ECO:0000313" key="3">
    <source>
        <dbReference type="EMBL" id="KAJ1099827.1"/>
    </source>
</evidence>